<accession>A9WDI0</accession>
<organism evidence="1 2">
    <name type="scientific">Chloroflexus aurantiacus (strain ATCC 29366 / DSM 635 / J-10-fl)</name>
    <dbReference type="NCBI Taxonomy" id="324602"/>
    <lineage>
        <taxon>Bacteria</taxon>
        <taxon>Bacillati</taxon>
        <taxon>Chloroflexota</taxon>
        <taxon>Chloroflexia</taxon>
        <taxon>Chloroflexales</taxon>
        <taxon>Chloroflexineae</taxon>
        <taxon>Chloroflexaceae</taxon>
        <taxon>Chloroflexus</taxon>
    </lineage>
</organism>
<keyword evidence="2" id="KW-1185">Reference proteome</keyword>
<sequence>MTTDPLPENAEVIGPLIFVPNPDYPYPFPVARPPRFWMEEITGRLAEAIEQYMQGEPLSSDQLELIKLYLKQYLERAVIDDSADRKRLLSRIDRLRTTRDIERFADELSEVGVEPF</sequence>
<evidence type="ECO:0000313" key="2">
    <source>
        <dbReference type="Proteomes" id="UP000002008"/>
    </source>
</evidence>
<dbReference type="EnsemblBacteria" id="ABY37099">
    <property type="protein sequence ID" value="ABY37099"/>
    <property type="gene ID" value="Caur_3922"/>
</dbReference>
<dbReference type="eggNOG" id="ENOG50340HC">
    <property type="taxonomic scope" value="Bacteria"/>
</dbReference>
<protein>
    <submittedName>
        <fullName evidence="1">Uncharacterized protein</fullName>
    </submittedName>
</protein>
<dbReference type="InParanoid" id="A9WDI0"/>
<name>A9WDI0_CHLAA</name>
<dbReference type="Proteomes" id="UP000002008">
    <property type="component" value="Chromosome"/>
</dbReference>
<dbReference type="AlphaFoldDB" id="A9WDI0"/>
<evidence type="ECO:0000313" key="1">
    <source>
        <dbReference type="EMBL" id="ABY37099.1"/>
    </source>
</evidence>
<gene>
    <name evidence="1" type="ordered locus">Caur_3922</name>
</gene>
<reference evidence="2" key="1">
    <citation type="journal article" date="2011" name="BMC Genomics">
        <title>Complete genome sequence of the filamentous anoxygenic phototrophic bacterium Chloroflexus aurantiacus.</title>
        <authorList>
            <person name="Tang K.H."/>
            <person name="Barry K."/>
            <person name="Chertkov O."/>
            <person name="Dalin E."/>
            <person name="Han C.S."/>
            <person name="Hauser L.J."/>
            <person name="Honchak B.M."/>
            <person name="Karbach L.E."/>
            <person name="Land M.L."/>
            <person name="Lapidus A."/>
            <person name="Larimer F.W."/>
            <person name="Mikhailova N."/>
            <person name="Pitluck S."/>
            <person name="Pierson B.K."/>
            <person name="Blankenship R.E."/>
        </authorList>
    </citation>
    <scope>NUCLEOTIDE SEQUENCE [LARGE SCALE GENOMIC DNA]</scope>
    <source>
        <strain evidence="2">ATCC 29366 / DSM 635 / J-10-fl</strain>
    </source>
</reference>
<dbReference type="RefSeq" id="WP_012259752.1">
    <property type="nucleotide sequence ID" value="NC_010175.1"/>
</dbReference>
<dbReference type="KEGG" id="cau:Caur_3922"/>
<proteinExistence type="predicted"/>
<dbReference type="EMBL" id="CP000909">
    <property type="protein sequence ID" value="ABY37099.1"/>
    <property type="molecule type" value="Genomic_DNA"/>
</dbReference>
<dbReference type="STRING" id="324602.Caur_3922"/>
<dbReference type="PATRIC" id="fig|324602.8.peg.4397"/>
<dbReference type="HOGENOM" id="CLU_2092430_0_0_0"/>